<evidence type="ECO:0000256" key="6">
    <source>
        <dbReference type="ARBA" id="ARBA00022741"/>
    </source>
</evidence>
<dbReference type="Gene3D" id="3.30.565.10">
    <property type="entry name" value="Histidine kinase-like ATPase, C-terminal domain"/>
    <property type="match status" value="1"/>
</dbReference>
<keyword evidence="10" id="KW-0902">Two-component regulatory system</keyword>
<dbReference type="GO" id="GO:0000155">
    <property type="term" value="F:phosphorelay sensor kinase activity"/>
    <property type="evidence" value="ECO:0007669"/>
    <property type="project" value="InterPro"/>
</dbReference>
<keyword evidence="7" id="KW-0418">Kinase</keyword>
<keyword evidence="15" id="KW-1185">Reference proteome</keyword>
<dbReference type="Pfam" id="PF00672">
    <property type="entry name" value="HAMP"/>
    <property type="match status" value="1"/>
</dbReference>
<organism evidence="14 15">
    <name type="scientific">Paenibacillus validus</name>
    <dbReference type="NCBI Taxonomy" id="44253"/>
    <lineage>
        <taxon>Bacteria</taxon>
        <taxon>Bacillati</taxon>
        <taxon>Bacillota</taxon>
        <taxon>Bacilli</taxon>
        <taxon>Bacillales</taxon>
        <taxon>Paenibacillaceae</taxon>
        <taxon>Paenibacillus</taxon>
    </lineage>
</organism>
<dbReference type="InterPro" id="IPR003594">
    <property type="entry name" value="HATPase_dom"/>
</dbReference>
<evidence type="ECO:0000256" key="1">
    <source>
        <dbReference type="ARBA" id="ARBA00004651"/>
    </source>
</evidence>
<keyword evidence="3" id="KW-0597">Phosphoprotein</keyword>
<comment type="subcellular location">
    <subcellularLocation>
        <location evidence="1">Cell membrane</location>
        <topology evidence="1">Multi-pass membrane protein</topology>
    </subcellularLocation>
</comment>
<evidence type="ECO:0000256" key="12">
    <source>
        <dbReference type="SAM" id="Phobius"/>
    </source>
</evidence>
<keyword evidence="4" id="KW-0808">Transferase</keyword>
<evidence type="ECO:0000256" key="5">
    <source>
        <dbReference type="ARBA" id="ARBA00022692"/>
    </source>
</evidence>
<dbReference type="PANTHER" id="PTHR34220:SF11">
    <property type="entry name" value="SENSOR PROTEIN KINASE HPTS"/>
    <property type="match status" value="1"/>
</dbReference>
<dbReference type="Proteomes" id="UP000450917">
    <property type="component" value="Unassembled WGS sequence"/>
</dbReference>
<keyword evidence="5 12" id="KW-0812">Transmembrane</keyword>
<gene>
    <name evidence="14" type="ORF">GNP93_08930</name>
</gene>
<dbReference type="AlphaFoldDB" id="A0A7X2ZAY3"/>
<evidence type="ECO:0000256" key="3">
    <source>
        <dbReference type="ARBA" id="ARBA00022553"/>
    </source>
</evidence>
<evidence type="ECO:0000256" key="4">
    <source>
        <dbReference type="ARBA" id="ARBA00022679"/>
    </source>
</evidence>
<feature type="transmembrane region" description="Helical" evidence="12">
    <location>
        <begin position="296"/>
        <end position="318"/>
    </location>
</feature>
<name>A0A7X2ZAY3_9BACL</name>
<evidence type="ECO:0000313" key="14">
    <source>
        <dbReference type="EMBL" id="MUG70801.1"/>
    </source>
</evidence>
<dbReference type="InterPro" id="IPR003660">
    <property type="entry name" value="HAMP_dom"/>
</dbReference>
<protein>
    <submittedName>
        <fullName evidence="14">HAMP domain-containing protein</fullName>
    </submittedName>
</protein>
<feature type="domain" description="HAMP" evidence="13">
    <location>
        <begin position="318"/>
        <end position="370"/>
    </location>
</feature>
<dbReference type="GO" id="GO:0005886">
    <property type="term" value="C:plasma membrane"/>
    <property type="evidence" value="ECO:0007669"/>
    <property type="project" value="UniProtKB-SubCell"/>
</dbReference>
<keyword evidence="6" id="KW-0547">Nucleotide-binding</keyword>
<accession>A0A7X2ZAY3</accession>
<dbReference type="SUPFAM" id="SSF55874">
    <property type="entry name" value="ATPase domain of HSP90 chaperone/DNA topoisomerase II/histidine kinase"/>
    <property type="match status" value="1"/>
</dbReference>
<evidence type="ECO:0000256" key="7">
    <source>
        <dbReference type="ARBA" id="ARBA00022777"/>
    </source>
</evidence>
<keyword evidence="11 12" id="KW-0472">Membrane</keyword>
<comment type="caution">
    <text evidence="14">The sequence shown here is derived from an EMBL/GenBank/DDBJ whole genome shotgun (WGS) entry which is preliminary data.</text>
</comment>
<sequence>MIRNSIRNKLILFLLAATILPISTSIVMTYYVTERQVIQDTIQTNSNLIYQGKTNLVNYLNGVKQATLLVYNDNNLYTVIENGATGFGSRQEIIRGLLSINNAVQEIHQVYLYLSKTDKAFLYTQGNTNSNESSQSKYVPSVDKGNVWIEPTHSSHTYAMFPFNPLPTATVFTFHRSITNSLTMEDLGTLSVDVNVSFIESICNQLMSQGEELFVLDAGGNVVYGSNAEYRGKMLDEPWVRDLLAREEERGSLEWNGGGFSGIQMYERIREPYADWIIVKRIPNELLYEHAKRLTFANTLILLAFMAVVIIGTVIVSIRFTAPIRKLLGYIGKIQTGNMQVDIHVKGNDEFSILAHRFRVMMQTINQLITKEYKLEIANKTNQLKALQAQINPHFLYNALQSIGTLALQHEAPKIYSLLSALAKIMRYSMNTGEPIVPFKREVDHVRSYLALQLHRFENELTVEYRITDEAAEIPVPKMILQPLVENYFKHGFDPRSQIGQLEIGGRLLEGNRLEITVADNGKGMSAHHLEQLRRKLRLPMDASGEEDGIGLLNVLARLKLYYDDEAAMIVEPHQPGGLIITIIIPLQRKEADEDDRHDR</sequence>
<keyword evidence="9 12" id="KW-1133">Transmembrane helix</keyword>
<evidence type="ECO:0000313" key="15">
    <source>
        <dbReference type="Proteomes" id="UP000450917"/>
    </source>
</evidence>
<evidence type="ECO:0000256" key="8">
    <source>
        <dbReference type="ARBA" id="ARBA00022840"/>
    </source>
</evidence>
<keyword evidence="2" id="KW-1003">Cell membrane</keyword>
<dbReference type="Gene3D" id="3.30.450.20">
    <property type="entry name" value="PAS domain"/>
    <property type="match status" value="1"/>
</dbReference>
<dbReference type="EMBL" id="WNZX01000006">
    <property type="protein sequence ID" value="MUG70801.1"/>
    <property type="molecule type" value="Genomic_DNA"/>
</dbReference>
<dbReference type="Pfam" id="PF02518">
    <property type="entry name" value="HATPase_c"/>
    <property type="match status" value="1"/>
</dbReference>
<reference evidence="14 15" key="1">
    <citation type="submission" date="2019-11" db="EMBL/GenBank/DDBJ databases">
        <title>Draft genome sequences of five Paenibacillus species of dairy origin.</title>
        <authorList>
            <person name="Olajide A.M."/>
            <person name="Chen S."/>
            <person name="Lapointe G."/>
        </authorList>
    </citation>
    <scope>NUCLEOTIDE SEQUENCE [LARGE SCALE GENOMIC DNA]</scope>
    <source>
        <strain evidence="14 15">2CS3</strain>
    </source>
</reference>
<dbReference type="RefSeq" id="WP_155614498.1">
    <property type="nucleotide sequence ID" value="NZ_WNZX01000006.1"/>
</dbReference>
<keyword evidence="8" id="KW-0067">ATP-binding</keyword>
<dbReference type="Pfam" id="PF06580">
    <property type="entry name" value="His_kinase"/>
    <property type="match status" value="1"/>
</dbReference>
<evidence type="ECO:0000259" key="13">
    <source>
        <dbReference type="PROSITE" id="PS50885"/>
    </source>
</evidence>
<evidence type="ECO:0000256" key="10">
    <source>
        <dbReference type="ARBA" id="ARBA00023012"/>
    </source>
</evidence>
<dbReference type="CDD" id="cd06225">
    <property type="entry name" value="HAMP"/>
    <property type="match status" value="1"/>
</dbReference>
<dbReference type="GO" id="GO:0005524">
    <property type="term" value="F:ATP binding"/>
    <property type="evidence" value="ECO:0007669"/>
    <property type="project" value="UniProtKB-KW"/>
</dbReference>
<evidence type="ECO:0000256" key="11">
    <source>
        <dbReference type="ARBA" id="ARBA00023136"/>
    </source>
</evidence>
<dbReference type="Gene3D" id="1.10.8.500">
    <property type="entry name" value="HAMP domain in histidine kinase"/>
    <property type="match status" value="1"/>
</dbReference>
<evidence type="ECO:0000256" key="9">
    <source>
        <dbReference type="ARBA" id="ARBA00022989"/>
    </source>
</evidence>
<evidence type="ECO:0000256" key="2">
    <source>
        <dbReference type="ARBA" id="ARBA00022475"/>
    </source>
</evidence>
<dbReference type="InterPro" id="IPR036890">
    <property type="entry name" value="HATPase_C_sf"/>
</dbReference>
<dbReference type="PANTHER" id="PTHR34220">
    <property type="entry name" value="SENSOR HISTIDINE KINASE YPDA"/>
    <property type="match status" value="1"/>
</dbReference>
<dbReference type="InterPro" id="IPR050640">
    <property type="entry name" value="Bact_2-comp_sensor_kinase"/>
</dbReference>
<dbReference type="InterPro" id="IPR010559">
    <property type="entry name" value="Sig_transdc_His_kin_internal"/>
</dbReference>
<dbReference type="SUPFAM" id="SSF158472">
    <property type="entry name" value="HAMP domain-like"/>
    <property type="match status" value="1"/>
</dbReference>
<proteinExistence type="predicted"/>
<dbReference type="PROSITE" id="PS50885">
    <property type="entry name" value="HAMP"/>
    <property type="match status" value="1"/>
</dbReference>
<dbReference type="SMART" id="SM00304">
    <property type="entry name" value="HAMP"/>
    <property type="match status" value="1"/>
</dbReference>